<evidence type="ECO:0000313" key="6">
    <source>
        <dbReference type="EMBL" id="KAA8484429.1"/>
    </source>
</evidence>
<feature type="binding site" evidence="3">
    <location>
        <position position="79"/>
    </location>
    <ligand>
        <name>5-phospho-alpha-D-ribose 1-diphosphate</name>
        <dbReference type="ChEBI" id="CHEBI:58017"/>
    </ligand>
</feature>
<feature type="binding site" evidence="3">
    <location>
        <position position="165"/>
    </location>
    <ligand>
        <name>anthranilate</name>
        <dbReference type="ChEBI" id="CHEBI:16567"/>
        <label>2</label>
    </ligand>
</feature>
<accession>A0A4Q0M985</accession>
<keyword evidence="3" id="KW-0028">Amino-acid biosynthesis</keyword>
<dbReference type="SUPFAM" id="SSF52418">
    <property type="entry name" value="Nucleoside phosphorylase/phosphoribosyltransferase catalytic domain"/>
    <property type="match status" value="1"/>
</dbReference>
<dbReference type="Proteomes" id="UP000322918">
    <property type="component" value="Unassembled WGS sequence"/>
</dbReference>
<comment type="function">
    <text evidence="3">Catalyzes the transfer of the phosphoribosyl group of 5-phosphorylribose-1-pyrophosphate (PRPP) to anthranilate to yield N-(5'-phosphoribosyl)-anthranilate (PRA).</text>
</comment>
<feature type="domain" description="Glycosyl transferase family 3 N-terminal" evidence="5">
    <location>
        <begin position="2"/>
        <end position="63"/>
    </location>
</feature>
<evidence type="ECO:0000313" key="7">
    <source>
        <dbReference type="EMBL" id="RXF69758.1"/>
    </source>
</evidence>
<keyword evidence="3" id="KW-0479">Metal-binding</keyword>
<dbReference type="Gene3D" id="3.40.1030.10">
    <property type="entry name" value="Nucleoside phosphorylase/phosphoribosyltransferase catalytic domain"/>
    <property type="match status" value="1"/>
</dbReference>
<dbReference type="Pfam" id="PF02885">
    <property type="entry name" value="Glycos_trans_3N"/>
    <property type="match status" value="1"/>
</dbReference>
<dbReference type="HAMAP" id="MF_00211">
    <property type="entry name" value="TrpD"/>
    <property type="match status" value="1"/>
</dbReference>
<dbReference type="EMBL" id="RXOC01000006">
    <property type="protein sequence ID" value="RXF69758.1"/>
    <property type="molecule type" value="Genomic_DNA"/>
</dbReference>
<reference evidence="6 9" key="2">
    <citation type="submission" date="2019-09" db="EMBL/GenBank/DDBJ databases">
        <title>Pararcticibacter amylolyticus gen. nov., sp. nov., isolated from a rottenly hemp rope, and reclassification of Pedobacter tournemirensis as Pararcticibacter tournemirensis comb. nov.</title>
        <authorList>
            <person name="Cai Y."/>
        </authorList>
    </citation>
    <scope>NUCLEOTIDE SEQUENCE [LARGE SCALE GENOMIC DNA]</scope>
    <source>
        <strain evidence="6 9">TF5-37.2-LB10</strain>
    </source>
</reference>
<dbReference type="Gene3D" id="1.20.970.10">
    <property type="entry name" value="Transferase, Pyrimidine Nucleoside Phosphorylase, Chain C"/>
    <property type="match status" value="1"/>
</dbReference>
<dbReference type="GO" id="GO:0004048">
    <property type="term" value="F:anthranilate phosphoribosyltransferase activity"/>
    <property type="evidence" value="ECO:0007669"/>
    <property type="project" value="UniProtKB-UniRule"/>
</dbReference>
<sequence length="330" mass="36036">MKQILNHLFEHKSFNTQEAKAILTNITGGKYNTSQMAAFMTAYCMRSITVDELEGFRDAMLDLCLSPGLEQYDLIDLCGTGGDGKDTFNISTLASFVVAGAGYGVAKHGNYGVSSGCGSSNVMEFLGYKFSNDTSHLKKSVEEAGICFLHAPLFHPAMKNVGPIRKELGVKTFFNMLGPMVNPAKPKYQVVGVFSLELARIYAYLYQKSDKQYTILHALDGYDEISLTGSFKTFSNDGEYIYTLDQLGFDKIKPEQIGGGSSVEESAAIFMNVLEGKGTSEQNNVVLSNAALAIKTIHSGKSFADCYYEAEESLLSKRALVSFKTLLSIS</sequence>
<feature type="binding site" evidence="3">
    <location>
        <position position="224"/>
    </location>
    <ligand>
        <name>Mg(2+)</name>
        <dbReference type="ChEBI" id="CHEBI:18420"/>
        <label>1</label>
    </ligand>
</feature>
<comment type="caution">
    <text evidence="3">Lacks conserved residue(s) required for the propagation of feature annotation.</text>
</comment>
<name>A0A4Q0M985_9SPHI</name>
<comment type="cofactor">
    <cofactor evidence="3">
        <name>Mg(2+)</name>
        <dbReference type="ChEBI" id="CHEBI:18420"/>
    </cofactor>
    <text evidence="3">Binds 2 magnesium ions per monomer.</text>
</comment>
<dbReference type="SUPFAM" id="SSF47648">
    <property type="entry name" value="Nucleoside phosphorylase/phosphoribosyltransferase N-terminal domain"/>
    <property type="match status" value="1"/>
</dbReference>
<dbReference type="Proteomes" id="UP000290848">
    <property type="component" value="Unassembled WGS sequence"/>
</dbReference>
<evidence type="ECO:0000259" key="4">
    <source>
        <dbReference type="Pfam" id="PF00591"/>
    </source>
</evidence>
<dbReference type="EMBL" id="VWNE01000008">
    <property type="protein sequence ID" value="KAA8484429.1"/>
    <property type="molecule type" value="Genomic_DNA"/>
</dbReference>
<dbReference type="InterPro" id="IPR000312">
    <property type="entry name" value="Glycosyl_Trfase_fam3"/>
</dbReference>
<dbReference type="Pfam" id="PF00591">
    <property type="entry name" value="Glycos_transf_3"/>
    <property type="match status" value="1"/>
</dbReference>
<dbReference type="PANTHER" id="PTHR43285:SF2">
    <property type="entry name" value="ANTHRANILATE PHOSPHORIBOSYLTRANSFERASE"/>
    <property type="match status" value="1"/>
</dbReference>
<dbReference type="GO" id="GO:0000162">
    <property type="term" value="P:L-tryptophan biosynthetic process"/>
    <property type="evidence" value="ECO:0007669"/>
    <property type="project" value="UniProtKB-UniRule"/>
</dbReference>
<dbReference type="GO" id="GO:0000287">
    <property type="term" value="F:magnesium ion binding"/>
    <property type="evidence" value="ECO:0007669"/>
    <property type="project" value="UniProtKB-UniRule"/>
</dbReference>
<organism evidence="7 8">
    <name type="scientific">Arcticibacter tournemirensis</name>
    <dbReference type="NCBI Taxonomy" id="699437"/>
    <lineage>
        <taxon>Bacteria</taxon>
        <taxon>Pseudomonadati</taxon>
        <taxon>Bacteroidota</taxon>
        <taxon>Sphingobacteriia</taxon>
        <taxon>Sphingobacteriales</taxon>
        <taxon>Sphingobacteriaceae</taxon>
        <taxon>Arcticibacter</taxon>
    </lineage>
</organism>
<dbReference type="EC" id="2.4.2.18" evidence="3"/>
<comment type="subunit">
    <text evidence="3">Homodimer.</text>
</comment>
<feature type="binding site" evidence="3">
    <location>
        <begin position="89"/>
        <end position="92"/>
    </location>
    <ligand>
        <name>5-phospho-alpha-D-ribose 1-diphosphate</name>
        <dbReference type="ChEBI" id="CHEBI:58017"/>
    </ligand>
</feature>
<dbReference type="PANTHER" id="PTHR43285">
    <property type="entry name" value="ANTHRANILATE PHOSPHORIBOSYLTRANSFERASE"/>
    <property type="match status" value="1"/>
</dbReference>
<comment type="caution">
    <text evidence="7">The sequence shown here is derived from an EMBL/GenBank/DDBJ whole genome shotgun (WGS) entry which is preliminary data.</text>
</comment>
<feature type="binding site" evidence="3">
    <location>
        <position position="91"/>
    </location>
    <ligand>
        <name>Mg(2+)</name>
        <dbReference type="ChEBI" id="CHEBI:18420"/>
        <label>1</label>
    </ligand>
</feature>
<feature type="binding site" evidence="3">
    <location>
        <begin position="107"/>
        <end position="115"/>
    </location>
    <ligand>
        <name>5-phospho-alpha-D-ribose 1-diphosphate</name>
        <dbReference type="ChEBI" id="CHEBI:58017"/>
    </ligand>
</feature>
<keyword evidence="3" id="KW-0057">Aromatic amino acid biosynthesis</keyword>
<feature type="binding site" evidence="3">
    <location>
        <position position="87"/>
    </location>
    <ligand>
        <name>5-phospho-alpha-D-ribose 1-diphosphate</name>
        <dbReference type="ChEBI" id="CHEBI:58017"/>
    </ligand>
</feature>
<keyword evidence="1 3" id="KW-0328">Glycosyltransferase</keyword>
<keyword evidence="9" id="KW-1185">Reference proteome</keyword>
<feature type="domain" description="Glycosyl transferase family 3" evidence="4">
    <location>
        <begin position="72"/>
        <end position="316"/>
    </location>
</feature>
<keyword evidence="2 3" id="KW-0808">Transferase</keyword>
<gene>
    <name evidence="3 7" type="primary">trpD</name>
    <name evidence="7" type="ORF">EKH83_10930</name>
    <name evidence="6" type="ORF">F1649_06565</name>
</gene>
<protein>
    <recommendedName>
        <fullName evidence="3">Anthranilate phosphoribosyltransferase</fullName>
        <ecNumber evidence="3">2.4.2.18</ecNumber>
    </recommendedName>
</protein>
<dbReference type="InterPro" id="IPR017459">
    <property type="entry name" value="Glycosyl_Trfase_fam3_N_dom"/>
</dbReference>
<evidence type="ECO:0000256" key="3">
    <source>
        <dbReference type="HAMAP-Rule" id="MF_00211"/>
    </source>
</evidence>
<reference evidence="7 8" key="1">
    <citation type="submission" date="2018-12" db="EMBL/GenBank/DDBJ databases">
        <title>The Draft Genome Sequence of the Soil Bacterium Pedobacter tournemirensis R1.</title>
        <authorList>
            <person name="He J."/>
        </authorList>
    </citation>
    <scope>NUCLEOTIDE SEQUENCE [LARGE SCALE GENOMIC DNA]</scope>
    <source>
        <strain evidence="7 8">R1</strain>
    </source>
</reference>
<feature type="binding site" evidence="3">
    <location>
        <position position="110"/>
    </location>
    <ligand>
        <name>anthranilate</name>
        <dbReference type="ChEBI" id="CHEBI:16567"/>
        <label>1</label>
    </ligand>
</feature>
<dbReference type="RefSeq" id="WP_128769460.1">
    <property type="nucleotide sequence ID" value="NZ_RXOC01000006.1"/>
</dbReference>
<keyword evidence="3" id="KW-0822">Tryptophan biosynthesis</keyword>
<comment type="pathway">
    <text evidence="3">Amino-acid biosynthesis; L-tryptophan biosynthesis; L-tryptophan from chorismate: step 2/5.</text>
</comment>
<evidence type="ECO:0000313" key="9">
    <source>
        <dbReference type="Proteomes" id="UP000322918"/>
    </source>
</evidence>
<feature type="binding site" evidence="3">
    <location>
        <position position="79"/>
    </location>
    <ligand>
        <name>anthranilate</name>
        <dbReference type="ChEBI" id="CHEBI:16567"/>
        <label>1</label>
    </ligand>
</feature>
<proteinExistence type="inferred from homology"/>
<evidence type="ECO:0000259" key="5">
    <source>
        <dbReference type="Pfam" id="PF02885"/>
    </source>
</evidence>
<comment type="similarity">
    <text evidence="3">Belongs to the anthranilate phosphoribosyltransferase family.</text>
</comment>
<dbReference type="NCBIfam" id="TIGR01245">
    <property type="entry name" value="trpD"/>
    <property type="match status" value="1"/>
</dbReference>
<dbReference type="AlphaFoldDB" id="A0A4Q0M985"/>
<evidence type="ECO:0000313" key="8">
    <source>
        <dbReference type="Proteomes" id="UP000290848"/>
    </source>
</evidence>
<evidence type="ECO:0000256" key="1">
    <source>
        <dbReference type="ARBA" id="ARBA00022676"/>
    </source>
</evidence>
<keyword evidence="3" id="KW-0460">Magnesium</keyword>
<feature type="binding site" evidence="3">
    <location>
        <position position="224"/>
    </location>
    <ligand>
        <name>Mg(2+)</name>
        <dbReference type="ChEBI" id="CHEBI:18420"/>
        <label>2</label>
    </ligand>
</feature>
<feature type="binding site" evidence="3">
    <location>
        <position position="223"/>
    </location>
    <ligand>
        <name>Mg(2+)</name>
        <dbReference type="ChEBI" id="CHEBI:18420"/>
        <label>2</label>
    </ligand>
</feature>
<feature type="binding site" evidence="3">
    <location>
        <begin position="82"/>
        <end position="83"/>
    </location>
    <ligand>
        <name>5-phospho-alpha-D-ribose 1-diphosphate</name>
        <dbReference type="ChEBI" id="CHEBI:58017"/>
    </ligand>
</feature>
<dbReference type="GO" id="GO:0005829">
    <property type="term" value="C:cytosol"/>
    <property type="evidence" value="ECO:0007669"/>
    <property type="project" value="TreeGrafter"/>
</dbReference>
<dbReference type="OrthoDB" id="9806430at2"/>
<dbReference type="InterPro" id="IPR005940">
    <property type="entry name" value="Anthranilate_Pribosyl_Tfrase"/>
</dbReference>
<comment type="catalytic activity">
    <reaction evidence="3">
        <text>N-(5-phospho-beta-D-ribosyl)anthranilate + diphosphate = 5-phospho-alpha-D-ribose 1-diphosphate + anthranilate</text>
        <dbReference type="Rhea" id="RHEA:11768"/>
        <dbReference type="ChEBI" id="CHEBI:16567"/>
        <dbReference type="ChEBI" id="CHEBI:18277"/>
        <dbReference type="ChEBI" id="CHEBI:33019"/>
        <dbReference type="ChEBI" id="CHEBI:58017"/>
        <dbReference type="EC" id="2.4.2.18"/>
    </reaction>
</comment>
<evidence type="ECO:0000256" key="2">
    <source>
        <dbReference type="ARBA" id="ARBA00022679"/>
    </source>
</evidence>
<feature type="binding site" evidence="3">
    <location>
        <position position="119"/>
    </location>
    <ligand>
        <name>5-phospho-alpha-D-ribose 1-diphosphate</name>
        <dbReference type="ChEBI" id="CHEBI:58017"/>
    </ligand>
</feature>
<dbReference type="InterPro" id="IPR036320">
    <property type="entry name" value="Glycosyl_Trfase_fam3_N_dom_sf"/>
</dbReference>
<dbReference type="InterPro" id="IPR035902">
    <property type="entry name" value="Nuc_phospho_transferase"/>
</dbReference>
<dbReference type="UniPathway" id="UPA00035">
    <property type="reaction ID" value="UER00041"/>
</dbReference>